<feature type="transmembrane region" description="Helical" evidence="1">
    <location>
        <begin position="23"/>
        <end position="42"/>
    </location>
</feature>
<sequence>MTFYFIEFIRVFKSIGLYKFRKFLVSLDIFILSFLTLSIYLYRELRELSIFFKFCIRGIFSLNSVQTPLKSLAFSSDSLSFS</sequence>
<evidence type="ECO:0000313" key="3">
    <source>
        <dbReference type="Proteomes" id="UP000003188"/>
    </source>
</evidence>
<organism evidence="2 3">
    <name type="scientific">Clostridium perfringens D str. JGS1721</name>
    <dbReference type="NCBI Taxonomy" id="488537"/>
    <lineage>
        <taxon>Bacteria</taxon>
        <taxon>Bacillati</taxon>
        <taxon>Bacillota</taxon>
        <taxon>Clostridia</taxon>
        <taxon>Eubacteriales</taxon>
        <taxon>Clostridiaceae</taxon>
        <taxon>Clostridium</taxon>
    </lineage>
</organism>
<dbReference type="AlphaFoldDB" id="B1V7H3"/>
<keyword evidence="1" id="KW-1133">Transmembrane helix</keyword>
<proteinExistence type="predicted"/>
<accession>B1V7H3</accession>
<dbReference type="Proteomes" id="UP000003188">
    <property type="component" value="Unassembled WGS sequence"/>
</dbReference>
<protein>
    <submittedName>
        <fullName evidence="2">Putative SppA</fullName>
    </submittedName>
</protein>
<dbReference type="EMBL" id="ABOO01000062">
    <property type="protein sequence ID" value="EDT70235.1"/>
    <property type="molecule type" value="Genomic_DNA"/>
</dbReference>
<comment type="caution">
    <text evidence="2">The sequence shown here is derived from an EMBL/GenBank/DDBJ whole genome shotgun (WGS) entry which is preliminary data.</text>
</comment>
<evidence type="ECO:0000313" key="2">
    <source>
        <dbReference type="EMBL" id="EDT70235.1"/>
    </source>
</evidence>
<gene>
    <name evidence="2" type="ORF">CJD_A0427</name>
</gene>
<reference evidence="2 3" key="1">
    <citation type="submission" date="2008-03" db="EMBL/GenBank/DDBJ databases">
        <authorList>
            <person name="Paulsen I."/>
            <person name="Sebastian Y."/>
        </authorList>
    </citation>
    <scope>NUCLEOTIDE SEQUENCE [LARGE SCALE GENOMIC DNA]</scope>
    <source>
        <strain evidence="3">D str. JGS1721</strain>
    </source>
</reference>
<keyword evidence="1" id="KW-0472">Membrane</keyword>
<evidence type="ECO:0000256" key="1">
    <source>
        <dbReference type="SAM" id="Phobius"/>
    </source>
</evidence>
<name>B1V7H3_CLOPF</name>
<keyword evidence="1" id="KW-0812">Transmembrane</keyword>